<dbReference type="OrthoDB" id="9798918at2"/>
<evidence type="ECO:0000256" key="1">
    <source>
        <dbReference type="ARBA" id="ARBA00008522"/>
    </source>
</evidence>
<dbReference type="eggNOG" id="COG1671">
    <property type="taxonomic scope" value="Bacteria"/>
</dbReference>
<dbReference type="STRING" id="573413.Spirs_2252"/>
<dbReference type="HAMAP" id="MF_00489">
    <property type="entry name" value="UPF0178"/>
    <property type="match status" value="1"/>
</dbReference>
<dbReference type="HOGENOM" id="CLU_106619_2_1_12"/>
<dbReference type="Pfam" id="PF02639">
    <property type="entry name" value="DUF188"/>
    <property type="match status" value="1"/>
</dbReference>
<sequence length="149" mass="16262">MKLLVDADGCPRNVRAIVLRAAGRLGIPALFFADRRLPDVESSKQEMVLVGKGDDSADDALVRQCEAGDICISRDILLAARVVERGAVAIDTDGSVYTKENIAERVSMRNIMTELRFSGIMPTQKKGGEQHYTPFANAFDTLLAKHNKG</sequence>
<protein>
    <recommendedName>
        <fullName evidence="2">UPF0178 protein Spirs_2252</fullName>
    </recommendedName>
</protein>
<dbReference type="RefSeq" id="WP_013254830.1">
    <property type="nucleotide sequence ID" value="NC_014364.1"/>
</dbReference>
<dbReference type="EMBL" id="CP002116">
    <property type="protein sequence ID" value="ADK81367.1"/>
    <property type="molecule type" value="Genomic_DNA"/>
</dbReference>
<gene>
    <name evidence="3" type="ordered locus">Spirs_2252</name>
</gene>
<reference evidence="3 4" key="1">
    <citation type="journal article" date="2010" name="Stand. Genomic Sci.">
        <title>Complete genome sequence of Spirochaeta smaragdinae type strain (SEBR 4228).</title>
        <authorList>
            <person name="Mavromatis K."/>
            <person name="Yasawong M."/>
            <person name="Chertkov O."/>
            <person name="Lapidus A."/>
            <person name="Lucas S."/>
            <person name="Nolan M."/>
            <person name="Del Rio T.G."/>
            <person name="Tice H."/>
            <person name="Cheng J.F."/>
            <person name="Pitluck S."/>
            <person name="Liolios K."/>
            <person name="Ivanova N."/>
            <person name="Tapia R."/>
            <person name="Han C."/>
            <person name="Bruce D."/>
            <person name="Goodwin L."/>
            <person name="Pati A."/>
            <person name="Chen A."/>
            <person name="Palaniappan K."/>
            <person name="Land M."/>
            <person name="Hauser L."/>
            <person name="Chang Y.J."/>
            <person name="Jeffries C.D."/>
            <person name="Detter J.C."/>
            <person name="Rohde M."/>
            <person name="Brambilla E."/>
            <person name="Spring S."/>
            <person name="Goker M."/>
            <person name="Sikorski J."/>
            <person name="Woyke T."/>
            <person name="Bristow J."/>
            <person name="Eisen J.A."/>
            <person name="Markowitz V."/>
            <person name="Hugenholtz P."/>
            <person name="Klenk H.P."/>
            <person name="Kyrpides N.C."/>
        </authorList>
    </citation>
    <scope>NUCLEOTIDE SEQUENCE [LARGE SCALE GENOMIC DNA]</scope>
    <source>
        <strain evidence="4">DSM 11293 / JCM 15392 / SEBR 4228</strain>
    </source>
</reference>
<dbReference type="PANTHER" id="PTHR35146">
    <property type="entry name" value="UPF0178 PROTEIN YAII"/>
    <property type="match status" value="1"/>
</dbReference>
<name>E1R740_SEDSS</name>
<keyword evidence="4" id="KW-1185">Reference proteome</keyword>
<dbReference type="KEGG" id="ssm:Spirs_2252"/>
<proteinExistence type="inferred from homology"/>
<dbReference type="AlphaFoldDB" id="E1R740"/>
<evidence type="ECO:0000256" key="2">
    <source>
        <dbReference type="HAMAP-Rule" id="MF_00489"/>
    </source>
</evidence>
<comment type="similarity">
    <text evidence="1 2">Belongs to the UPF0178 family.</text>
</comment>
<dbReference type="Proteomes" id="UP000002318">
    <property type="component" value="Chromosome"/>
</dbReference>
<organism evidence="3 4">
    <name type="scientific">Sediminispirochaeta smaragdinae (strain DSM 11293 / JCM 15392 / SEBR 4228)</name>
    <name type="common">Spirochaeta smaragdinae</name>
    <dbReference type="NCBI Taxonomy" id="573413"/>
    <lineage>
        <taxon>Bacteria</taxon>
        <taxon>Pseudomonadati</taxon>
        <taxon>Spirochaetota</taxon>
        <taxon>Spirochaetia</taxon>
        <taxon>Spirochaetales</taxon>
        <taxon>Spirochaetaceae</taxon>
        <taxon>Sediminispirochaeta</taxon>
    </lineage>
</organism>
<accession>E1R740</accession>
<dbReference type="InterPro" id="IPR003791">
    <property type="entry name" value="UPF0178"/>
</dbReference>
<evidence type="ECO:0000313" key="3">
    <source>
        <dbReference type="EMBL" id="ADK81367.1"/>
    </source>
</evidence>
<evidence type="ECO:0000313" key="4">
    <source>
        <dbReference type="Proteomes" id="UP000002318"/>
    </source>
</evidence>
<dbReference type="PANTHER" id="PTHR35146:SF1">
    <property type="entry name" value="UPF0178 PROTEIN YAII"/>
    <property type="match status" value="1"/>
</dbReference>